<evidence type="ECO:0000256" key="1">
    <source>
        <dbReference type="SAM" id="MobiDB-lite"/>
    </source>
</evidence>
<comment type="caution">
    <text evidence="3">The sequence shown here is derived from an EMBL/GenBank/DDBJ whole genome shotgun (WGS) entry which is preliminary data.</text>
</comment>
<dbReference type="EMBL" id="SOFP01000011">
    <property type="protein sequence ID" value="TFC19602.1"/>
    <property type="molecule type" value="Genomic_DNA"/>
</dbReference>
<dbReference type="AlphaFoldDB" id="A0A4R8WZD8"/>
<evidence type="ECO:0000256" key="2">
    <source>
        <dbReference type="SAM" id="Phobius"/>
    </source>
</evidence>
<organism evidence="3 4">
    <name type="scientific">Cryobacterium algoritolerans</name>
    <dbReference type="NCBI Taxonomy" id="1259184"/>
    <lineage>
        <taxon>Bacteria</taxon>
        <taxon>Bacillati</taxon>
        <taxon>Actinomycetota</taxon>
        <taxon>Actinomycetes</taxon>
        <taxon>Micrococcales</taxon>
        <taxon>Microbacteriaceae</taxon>
        <taxon>Cryobacterium</taxon>
    </lineage>
</organism>
<dbReference type="Proteomes" id="UP000298412">
    <property type="component" value="Unassembled WGS sequence"/>
</dbReference>
<feature type="compositionally biased region" description="Pro residues" evidence="1">
    <location>
        <begin position="382"/>
        <end position="392"/>
    </location>
</feature>
<dbReference type="OrthoDB" id="3268840at2"/>
<protein>
    <submittedName>
        <fullName evidence="3">Uncharacterized protein</fullName>
    </submittedName>
</protein>
<feature type="transmembrane region" description="Helical" evidence="2">
    <location>
        <begin position="74"/>
        <end position="94"/>
    </location>
</feature>
<keyword evidence="2" id="KW-0472">Membrane</keyword>
<gene>
    <name evidence="3" type="ORF">E3O19_02980</name>
</gene>
<keyword evidence="2" id="KW-1133">Transmembrane helix</keyword>
<dbReference type="RefSeq" id="WP_134565126.1">
    <property type="nucleotide sequence ID" value="NZ_SOFP01000011.1"/>
</dbReference>
<accession>A0A4R8WZD8</accession>
<keyword evidence="4" id="KW-1185">Reference proteome</keyword>
<proteinExistence type="predicted"/>
<feature type="region of interest" description="Disordered" evidence="1">
    <location>
        <begin position="374"/>
        <end position="396"/>
    </location>
</feature>
<name>A0A4R8WZD8_9MICO</name>
<feature type="region of interest" description="Disordered" evidence="1">
    <location>
        <begin position="117"/>
        <end position="147"/>
    </location>
</feature>
<keyword evidence="2" id="KW-0812">Transmembrane</keyword>
<reference evidence="3 4" key="1">
    <citation type="submission" date="2019-03" db="EMBL/GenBank/DDBJ databases">
        <title>Genomics of glacier-inhabiting Cryobacterium strains.</title>
        <authorList>
            <person name="Liu Q."/>
            <person name="Xin Y.-H."/>
        </authorList>
    </citation>
    <scope>NUCLEOTIDE SEQUENCE [LARGE SCALE GENOMIC DNA]</scope>
    <source>
        <strain evidence="3 4">MDT1-3</strain>
    </source>
</reference>
<sequence length="456" mass="46910">MNDMDQRDKMNDDNELDPLARLRAADPAAGVELRPGFADDVVADSLAHTLDEPAAESASVFDLGAARARRRPRWIQFVAVAASLVIVGGAGFGIGASAGQATKLADGAVPAISLQGAGSGGSVTEGGTAHGSFAGAPSGAPSKMSAGGRSEIAYPVGSGHSSFSSSGLSTTAGKASAYSFNARIASNTERVTALATALQVQGTAKKVDGSWLVGAQDGTAPYLSASLDGMLSFYFTDPQLNPWQCGQEANSTQPCDPPTDLPNQDTAIAALRSLIASAGRDPGSFEYTSDTGEGSFTRSAQAWPVVDGRRIDSPWGLELTAAGVYSASGALADIVPLGDYAIVSETAAFERLSDPRFGTQMTGVPIALRSQKTLRTTESVPPTEPPTEPPATPAAGTLLSWPVTKVDIVSARLGLTTQWQPNGSALIVPAYEFRNADGGTWSVIAVADSKLDFATK</sequence>
<evidence type="ECO:0000313" key="4">
    <source>
        <dbReference type="Proteomes" id="UP000298412"/>
    </source>
</evidence>
<evidence type="ECO:0000313" key="3">
    <source>
        <dbReference type="EMBL" id="TFC19602.1"/>
    </source>
</evidence>